<dbReference type="EC" id="4.2.1.51" evidence="2"/>
<dbReference type="CDD" id="cd13631">
    <property type="entry name" value="PBP2_Ct-PDT_like"/>
    <property type="match status" value="1"/>
</dbReference>
<keyword evidence="5" id="KW-0057">Aromatic amino acid biosynthesis</keyword>
<evidence type="ECO:0000256" key="1">
    <source>
        <dbReference type="ARBA" id="ARBA00004741"/>
    </source>
</evidence>
<evidence type="ECO:0000313" key="12">
    <source>
        <dbReference type="EMBL" id="TMI89222.1"/>
    </source>
</evidence>
<dbReference type="FunFam" id="3.30.70.260:FF:000012">
    <property type="entry name" value="Prephenate dehydratase"/>
    <property type="match status" value="1"/>
</dbReference>
<evidence type="ECO:0000256" key="8">
    <source>
        <dbReference type="ARBA" id="ARBA00047848"/>
    </source>
</evidence>
<dbReference type="PROSITE" id="PS51671">
    <property type="entry name" value="ACT"/>
    <property type="match status" value="1"/>
</dbReference>
<evidence type="ECO:0000256" key="4">
    <source>
        <dbReference type="ARBA" id="ARBA00022605"/>
    </source>
</evidence>
<dbReference type="EMBL" id="VBAK01000128">
    <property type="protein sequence ID" value="TMI89222.1"/>
    <property type="molecule type" value="Genomic_DNA"/>
</dbReference>
<dbReference type="Proteomes" id="UP000318509">
    <property type="component" value="Unassembled WGS sequence"/>
</dbReference>
<dbReference type="GO" id="GO:0004664">
    <property type="term" value="F:prephenate dehydratase activity"/>
    <property type="evidence" value="ECO:0007669"/>
    <property type="project" value="UniProtKB-EC"/>
</dbReference>
<dbReference type="InterPro" id="IPR045865">
    <property type="entry name" value="ACT-like_dom_sf"/>
</dbReference>
<evidence type="ECO:0000313" key="13">
    <source>
        <dbReference type="Proteomes" id="UP000318509"/>
    </source>
</evidence>
<evidence type="ECO:0000256" key="7">
    <source>
        <dbReference type="ARBA" id="ARBA00023239"/>
    </source>
</evidence>
<dbReference type="UniPathway" id="UPA00121">
    <property type="reaction ID" value="UER00345"/>
</dbReference>
<name>A0A537K137_9BACT</name>
<feature type="domain" description="ACT" evidence="11">
    <location>
        <begin position="262"/>
        <end position="339"/>
    </location>
</feature>
<dbReference type="Gene3D" id="3.30.70.260">
    <property type="match status" value="1"/>
</dbReference>
<dbReference type="NCBIfam" id="NF008865">
    <property type="entry name" value="PRK11898.1"/>
    <property type="match status" value="1"/>
</dbReference>
<keyword evidence="4" id="KW-0028">Amino-acid biosynthesis</keyword>
<evidence type="ECO:0000256" key="2">
    <source>
        <dbReference type="ARBA" id="ARBA00013147"/>
    </source>
</evidence>
<reference evidence="12 13" key="1">
    <citation type="journal article" date="2019" name="Nat. Microbiol.">
        <title>Mediterranean grassland soil C-N compound turnover is dependent on rainfall and depth, and is mediated by genomically divergent microorganisms.</title>
        <authorList>
            <person name="Diamond S."/>
            <person name="Andeer P.F."/>
            <person name="Li Z."/>
            <person name="Crits-Christoph A."/>
            <person name="Burstein D."/>
            <person name="Anantharaman K."/>
            <person name="Lane K.R."/>
            <person name="Thomas B.C."/>
            <person name="Pan C."/>
            <person name="Northen T.R."/>
            <person name="Banfield J.F."/>
        </authorList>
    </citation>
    <scope>NUCLEOTIDE SEQUENCE [LARGE SCALE GENOMIC DNA]</scope>
    <source>
        <strain evidence="12">NP_3</strain>
    </source>
</reference>
<dbReference type="Pfam" id="PF00800">
    <property type="entry name" value="PDT"/>
    <property type="match status" value="1"/>
</dbReference>
<dbReference type="InterPro" id="IPR001086">
    <property type="entry name" value="Preph_deHydtase"/>
</dbReference>
<dbReference type="AlphaFoldDB" id="A0A537K137"/>
<comment type="pathway">
    <text evidence="1">Amino-acid biosynthesis; L-phenylalanine biosynthesis; phenylpyruvate from prephenate: step 1/1.</text>
</comment>
<sequence>MHGRRRRPSRRGRRRGGDLGREGARGGGGRHGPDHRLRGAHARGPAGPESLRPGRAGRGGPDPARRGRVRRPAVRVAFQGERGAHSEEAVVRLFGEVEVVPCASLRDAFEAVAGGRADRGVVPVENSQAGSINETYDLLLAYTLVIAGEFDHRVVHCLMALPGQARAAITRVYSHPQALAQCDVYLRRAGMEPVSYYDTAGSAKMIQEQRLLGCGAIASRRAARLYDLEVLDEGIETNPNNYTKFLVIGTAAAPRAAQSKTSIVFVVANEPGSLYRALGTLATRRINLVKIESRPGRTRPWDYTFYVDIDGHVEDVRIREALDDLQRQTTFLRVLGSYPRSPAPAPS</sequence>
<proteinExistence type="predicted"/>
<evidence type="ECO:0000256" key="3">
    <source>
        <dbReference type="ARBA" id="ARBA00021872"/>
    </source>
</evidence>
<comment type="caution">
    <text evidence="12">The sequence shown here is derived from an EMBL/GenBank/DDBJ whole genome shotgun (WGS) entry which is preliminary data.</text>
</comment>
<feature type="compositionally biased region" description="Basic residues" evidence="9">
    <location>
        <begin position="1"/>
        <end position="14"/>
    </location>
</feature>
<dbReference type="Pfam" id="PF01842">
    <property type="entry name" value="ACT"/>
    <property type="match status" value="1"/>
</dbReference>
<dbReference type="Gene3D" id="3.40.190.10">
    <property type="entry name" value="Periplasmic binding protein-like II"/>
    <property type="match status" value="2"/>
</dbReference>
<feature type="domain" description="Prephenate dehydratase" evidence="10">
    <location>
        <begin position="75"/>
        <end position="250"/>
    </location>
</feature>
<evidence type="ECO:0000259" key="11">
    <source>
        <dbReference type="PROSITE" id="PS51671"/>
    </source>
</evidence>
<feature type="region of interest" description="Disordered" evidence="9">
    <location>
        <begin position="1"/>
        <end position="71"/>
    </location>
</feature>
<dbReference type="SUPFAM" id="SSF55021">
    <property type="entry name" value="ACT-like"/>
    <property type="match status" value="1"/>
</dbReference>
<dbReference type="PANTHER" id="PTHR21022">
    <property type="entry name" value="PREPHENATE DEHYDRATASE P PROTEIN"/>
    <property type="match status" value="1"/>
</dbReference>
<dbReference type="CDD" id="cd04905">
    <property type="entry name" value="ACT_CM-PDT"/>
    <property type="match status" value="1"/>
</dbReference>
<organism evidence="12 13">
    <name type="scientific">Candidatus Segetimicrobium genomatis</name>
    <dbReference type="NCBI Taxonomy" id="2569760"/>
    <lineage>
        <taxon>Bacteria</taxon>
        <taxon>Bacillati</taxon>
        <taxon>Candidatus Sysuimicrobiota</taxon>
        <taxon>Candidatus Sysuimicrobiia</taxon>
        <taxon>Candidatus Sysuimicrobiales</taxon>
        <taxon>Candidatus Segetimicrobiaceae</taxon>
        <taxon>Candidatus Segetimicrobium</taxon>
    </lineage>
</organism>
<dbReference type="InterPro" id="IPR002912">
    <property type="entry name" value="ACT_dom"/>
</dbReference>
<accession>A0A537K137</accession>
<dbReference type="SUPFAM" id="SSF53850">
    <property type="entry name" value="Periplasmic binding protein-like II"/>
    <property type="match status" value="1"/>
</dbReference>
<dbReference type="GO" id="GO:0005737">
    <property type="term" value="C:cytoplasm"/>
    <property type="evidence" value="ECO:0007669"/>
    <property type="project" value="TreeGrafter"/>
</dbReference>
<evidence type="ECO:0000256" key="9">
    <source>
        <dbReference type="SAM" id="MobiDB-lite"/>
    </source>
</evidence>
<dbReference type="PANTHER" id="PTHR21022:SF19">
    <property type="entry name" value="PREPHENATE DEHYDRATASE-RELATED"/>
    <property type="match status" value="1"/>
</dbReference>
<dbReference type="PROSITE" id="PS51171">
    <property type="entry name" value="PREPHENATE_DEHYDR_3"/>
    <property type="match status" value="1"/>
</dbReference>
<keyword evidence="7 12" id="KW-0456">Lyase</keyword>
<gene>
    <name evidence="12" type="primary">pheA</name>
    <name evidence="12" type="ORF">E6H00_10515</name>
</gene>
<evidence type="ECO:0000256" key="6">
    <source>
        <dbReference type="ARBA" id="ARBA00023222"/>
    </source>
</evidence>
<dbReference type="GO" id="GO:0009094">
    <property type="term" value="P:L-phenylalanine biosynthetic process"/>
    <property type="evidence" value="ECO:0007669"/>
    <property type="project" value="UniProtKB-UniPathway"/>
</dbReference>
<comment type="catalytic activity">
    <reaction evidence="8">
        <text>prephenate + H(+) = 3-phenylpyruvate + CO2 + H2O</text>
        <dbReference type="Rhea" id="RHEA:21648"/>
        <dbReference type="ChEBI" id="CHEBI:15377"/>
        <dbReference type="ChEBI" id="CHEBI:15378"/>
        <dbReference type="ChEBI" id="CHEBI:16526"/>
        <dbReference type="ChEBI" id="CHEBI:18005"/>
        <dbReference type="ChEBI" id="CHEBI:29934"/>
        <dbReference type="EC" id="4.2.1.51"/>
    </reaction>
</comment>
<feature type="compositionally biased region" description="Basic and acidic residues" evidence="9">
    <location>
        <begin position="15"/>
        <end position="24"/>
    </location>
</feature>
<protein>
    <recommendedName>
        <fullName evidence="3">Prephenate dehydratase</fullName>
        <ecNumber evidence="2">4.2.1.51</ecNumber>
    </recommendedName>
</protein>
<evidence type="ECO:0000259" key="10">
    <source>
        <dbReference type="PROSITE" id="PS51171"/>
    </source>
</evidence>
<evidence type="ECO:0000256" key="5">
    <source>
        <dbReference type="ARBA" id="ARBA00023141"/>
    </source>
</evidence>
<keyword evidence="6" id="KW-0584">Phenylalanine biosynthesis</keyword>